<organism evidence="1">
    <name type="scientific">hydrothermal vent metagenome</name>
    <dbReference type="NCBI Taxonomy" id="652676"/>
    <lineage>
        <taxon>unclassified sequences</taxon>
        <taxon>metagenomes</taxon>
        <taxon>ecological metagenomes</taxon>
    </lineage>
</organism>
<proteinExistence type="predicted"/>
<reference evidence="1" key="1">
    <citation type="submission" date="2018-06" db="EMBL/GenBank/DDBJ databases">
        <authorList>
            <person name="Zhirakovskaya E."/>
        </authorList>
    </citation>
    <scope>NUCLEOTIDE SEQUENCE</scope>
</reference>
<accession>A0A3B1BZD7</accession>
<dbReference type="EMBL" id="UOGD01000152">
    <property type="protein sequence ID" value="VAX19861.1"/>
    <property type="molecule type" value="Genomic_DNA"/>
</dbReference>
<evidence type="ECO:0008006" key="2">
    <source>
        <dbReference type="Google" id="ProtNLM"/>
    </source>
</evidence>
<dbReference type="PROSITE" id="PS51257">
    <property type="entry name" value="PROKAR_LIPOPROTEIN"/>
    <property type="match status" value="1"/>
</dbReference>
<dbReference type="InterPro" id="IPR021516">
    <property type="entry name" value="DUF3179"/>
</dbReference>
<name>A0A3B1BZD7_9ZZZZ</name>
<feature type="non-terminal residue" evidence="1">
    <location>
        <position position="337"/>
    </location>
</feature>
<dbReference type="AlphaFoldDB" id="A0A3B1BZD7"/>
<evidence type="ECO:0000313" key="1">
    <source>
        <dbReference type="EMBL" id="VAX19861.1"/>
    </source>
</evidence>
<sequence>MKYISKISAILLLVALLIGCVDSVNTTTKFSSDWLVPQDEVFDGGPGRDGIPALFDPNFVGNSSINFMKGNDLIIGVKIDGEIRGYPHSILDWHEIINDQINDKYFSVTYCPLTGSAINYNRDLNGNITTFGVSGLLYNTNLIPYDRATNSNWSQMKLLCINGKLIGETPEIFNSIETSWSTWQKIFPDAKVVSSNTGYDRNYANYPYGNYKSDNNLLFPVSSSNNKLPKKERVHGIIFGSRSIAFRFNSFSNGISSITQNIDGNRIIIVGSAPDNFIVSYYTKLPNGNNISLTTVKDKLPVILTDNEGNLWDIFGQAVEGPRLGQRLRQTKSFIAY</sequence>
<dbReference type="Pfam" id="PF11376">
    <property type="entry name" value="DUF3179"/>
    <property type="match status" value="1"/>
</dbReference>
<protein>
    <recommendedName>
        <fullName evidence="2">DUF3179 domain-containing protein</fullName>
    </recommendedName>
</protein>
<gene>
    <name evidence="1" type="ORF">MNBD_IGNAVI01-256</name>
</gene>